<protein>
    <submittedName>
        <fullName evidence="5">Piso0_001455 protein</fullName>
    </submittedName>
</protein>
<feature type="compositionally biased region" description="Polar residues" evidence="3">
    <location>
        <begin position="131"/>
        <end position="149"/>
    </location>
</feature>
<evidence type="ECO:0000256" key="1">
    <source>
        <dbReference type="ARBA" id="ARBA00022737"/>
    </source>
</evidence>
<feature type="region of interest" description="Disordered" evidence="3">
    <location>
        <begin position="314"/>
        <end position="353"/>
    </location>
</feature>
<evidence type="ECO:0000256" key="3">
    <source>
        <dbReference type="SAM" id="MobiDB-lite"/>
    </source>
</evidence>
<evidence type="ECO:0000259" key="4">
    <source>
        <dbReference type="PROSITE" id="PS50303"/>
    </source>
</evidence>
<feature type="repeat" description="Pumilio" evidence="2">
    <location>
        <begin position="727"/>
        <end position="764"/>
    </location>
</feature>
<dbReference type="SMART" id="SM00025">
    <property type="entry name" value="Pumilio"/>
    <property type="match status" value="8"/>
</dbReference>
<dbReference type="InterPro" id="IPR016024">
    <property type="entry name" value="ARM-type_fold"/>
</dbReference>
<dbReference type="OrthoDB" id="668540at2759"/>
<accession>G8YN77</accession>
<dbReference type="AlphaFoldDB" id="G8YN77"/>
<gene>
    <name evidence="5" type="primary">Piso0_001455</name>
    <name evidence="5" type="ORF">GNLVRS01_PISO0E05460g</name>
</gene>
<feature type="domain" description="PUM-HD" evidence="4">
    <location>
        <begin position="471"/>
        <end position="824"/>
    </location>
</feature>
<dbReference type="FunFam" id="1.25.10.10:FF:000237">
    <property type="entry name" value="Pumilio homolog 9"/>
    <property type="match status" value="1"/>
</dbReference>
<dbReference type="EMBL" id="FO082055">
    <property type="protein sequence ID" value="CCE79395.1"/>
    <property type="molecule type" value="Genomic_DNA"/>
</dbReference>
<dbReference type="InterPro" id="IPR001313">
    <property type="entry name" value="Pumilio_RNA-bd_rpt"/>
</dbReference>
<reference evidence="5 6" key="1">
    <citation type="journal article" date="2012" name="G3 (Bethesda)">
        <title>Pichia sorbitophila, an interspecies yeast hybrid reveals early steps of genome resolution following polyploidization.</title>
        <authorList>
            <person name="Leh Louis V."/>
            <person name="Despons L."/>
            <person name="Friedrich A."/>
            <person name="Martin T."/>
            <person name="Durrens P."/>
            <person name="Casaregola S."/>
            <person name="Neuveglise C."/>
            <person name="Fairhead C."/>
            <person name="Marck C."/>
            <person name="Cruz J.A."/>
            <person name="Straub M.L."/>
            <person name="Kugler V."/>
            <person name="Sacerdot C."/>
            <person name="Uzunov Z."/>
            <person name="Thierry A."/>
            <person name="Weiss S."/>
            <person name="Bleykasten C."/>
            <person name="De Montigny J."/>
            <person name="Jacques N."/>
            <person name="Jung P."/>
            <person name="Lemaire M."/>
            <person name="Mallet S."/>
            <person name="Morel G."/>
            <person name="Richard G.F."/>
            <person name="Sarkar A."/>
            <person name="Savel G."/>
            <person name="Schacherer J."/>
            <person name="Seret M.L."/>
            <person name="Talla E."/>
            <person name="Samson G."/>
            <person name="Jubin C."/>
            <person name="Poulain J."/>
            <person name="Vacherie B."/>
            <person name="Barbe V."/>
            <person name="Pelletier E."/>
            <person name="Sherman D.J."/>
            <person name="Westhof E."/>
            <person name="Weissenbach J."/>
            <person name="Baret P.V."/>
            <person name="Wincker P."/>
            <person name="Gaillardin C."/>
            <person name="Dujon B."/>
            <person name="Souciet J.L."/>
        </authorList>
    </citation>
    <scope>NUCLEOTIDE SEQUENCE [LARGE SCALE GENOMIC DNA]</scope>
    <source>
        <strain evidence="6">ATCC MYA-4447 / BCRC 22081 / CBS 7064 / NBRC 10061 / NRRL Y-12695</strain>
    </source>
</reference>
<keyword evidence="6" id="KW-1185">Reference proteome</keyword>
<dbReference type="GO" id="GO:0005737">
    <property type="term" value="C:cytoplasm"/>
    <property type="evidence" value="ECO:0007669"/>
    <property type="project" value="TreeGrafter"/>
</dbReference>
<dbReference type="CDD" id="cd07920">
    <property type="entry name" value="Pumilio"/>
    <property type="match status" value="1"/>
</dbReference>
<dbReference type="InterPro" id="IPR033712">
    <property type="entry name" value="Pumilio_RNA-bd"/>
</dbReference>
<dbReference type="SUPFAM" id="SSF48371">
    <property type="entry name" value="ARM repeat"/>
    <property type="match status" value="1"/>
</dbReference>
<feature type="repeat" description="Pumilio" evidence="2">
    <location>
        <begin position="691"/>
        <end position="726"/>
    </location>
</feature>
<dbReference type="Pfam" id="PF00806">
    <property type="entry name" value="PUF"/>
    <property type="match status" value="8"/>
</dbReference>
<dbReference type="PANTHER" id="PTHR12537:SF13">
    <property type="entry name" value="PUMILIO HOMOLOGY DOMAIN FAMILY MEMBER 4"/>
    <property type="match status" value="1"/>
</dbReference>
<dbReference type="Gene3D" id="1.25.10.10">
    <property type="entry name" value="Leucine-rich Repeat Variant"/>
    <property type="match status" value="1"/>
</dbReference>
<keyword evidence="1" id="KW-0677">Repeat</keyword>
<dbReference type="HOGENOM" id="CLU_016143_1_1_1"/>
<dbReference type="GO" id="GO:0010608">
    <property type="term" value="P:post-transcriptional regulation of gene expression"/>
    <property type="evidence" value="ECO:0007669"/>
    <property type="project" value="TreeGrafter"/>
</dbReference>
<dbReference type="eggNOG" id="KOG2049">
    <property type="taxonomic scope" value="Eukaryota"/>
</dbReference>
<feature type="compositionally biased region" description="Low complexity" evidence="3">
    <location>
        <begin position="150"/>
        <end position="162"/>
    </location>
</feature>
<feature type="repeat" description="Pumilio" evidence="2">
    <location>
        <begin position="619"/>
        <end position="654"/>
    </location>
</feature>
<sequence length="824" mass="89679">MSTNFQSRSASVSNTAEVVSGPLFTKPCSESTSGLRSASIGPIDFKDGSTIFRSNSIGERPIQDTKHKINAGDATLGMSGNQAGPGLDIVGALGNLDLDEDFDIPSKTNAGSIESESTKEIFVDKNGKRTPMSNSSLAEKASSNTPISASSGHSQSQSQFFHGGVNASGRLYDSGRHMNQSMYGPQGYSGANGSLTPNTTMGGLGKNNVSMNTPSSPWVNAYVPSSAPPLVYNGPVPHIKDLPLNMKPFELPEDTTPTDTTSRNDGRNMPNLNLPFSSPPHVPFERFGGLLNGSQASLMGNQFPVGVNNYNFSDPSRPMEKSSPDSDFDSSFVNENGGKNVTDKSLPPTASPMGVPHGNHLQDLSNVIGGLDGPLSKNDLNGSSYFPMGGDVGFPKYPLNSIGNGFQHAPSVWGASQNAYNPVRNGQALHGNKRVSSGPVDGTYHGMGINTNRNNHGRRFHSSSESANIHRKSHNKRKGDDAMKYANAKLEDFTGEILSLCKDQHGCRFLQRQLDMGREVSEKPTGELSKANILPNDVAASMIFNEIYLKIVELMTDPFGNYLIQKLFENVSTDQRIILVKNSSPEFIKIALDTHGTRALQKLVECITTEEEGRIIIESLSPHIVSLSRDLNGNHVVQKCLQKLKPSENQFIFDTASMYCNEIATHRHGCCVLQRCLDHGNAEQRKQLSLEVAENATNLSLDPFGNYVVQYVLSRGDEHSISLIMDHIKNNIITLSLHKFGSNVIEKSLRIGKLTDELIKVLLENQNRFPELLNDAFGNYVLQTSLDVANFNDMHLLSQALAPLLPPIKSTPHGRRIMMKIQKA</sequence>
<organism evidence="5 6">
    <name type="scientific">Pichia sorbitophila (strain ATCC MYA-4447 / BCRC 22081 / CBS 7064 / NBRC 10061 / NRRL Y-12695)</name>
    <name type="common">Hybrid yeast</name>
    <dbReference type="NCBI Taxonomy" id="559304"/>
    <lineage>
        <taxon>Eukaryota</taxon>
        <taxon>Fungi</taxon>
        <taxon>Dikarya</taxon>
        <taxon>Ascomycota</taxon>
        <taxon>Saccharomycotina</taxon>
        <taxon>Pichiomycetes</taxon>
        <taxon>Debaryomycetaceae</taxon>
        <taxon>Millerozyma</taxon>
    </lineage>
</organism>
<evidence type="ECO:0000256" key="2">
    <source>
        <dbReference type="PROSITE-ProRule" id="PRU00317"/>
    </source>
</evidence>
<evidence type="ECO:0000313" key="5">
    <source>
        <dbReference type="EMBL" id="CCE79395.1"/>
    </source>
</evidence>
<dbReference type="PROSITE" id="PS50303">
    <property type="entry name" value="PUM_HD"/>
    <property type="match status" value="1"/>
</dbReference>
<feature type="region of interest" description="Disordered" evidence="3">
    <location>
        <begin position="447"/>
        <end position="479"/>
    </location>
</feature>
<dbReference type="PROSITE" id="PS50302">
    <property type="entry name" value="PUM"/>
    <property type="match status" value="6"/>
</dbReference>
<feature type="repeat" description="Pumilio" evidence="2">
    <location>
        <begin position="546"/>
        <end position="581"/>
    </location>
</feature>
<name>G8YN77_PICSO</name>
<dbReference type="GO" id="GO:0003729">
    <property type="term" value="F:mRNA binding"/>
    <property type="evidence" value="ECO:0007669"/>
    <property type="project" value="UniProtKB-ARBA"/>
</dbReference>
<proteinExistence type="predicted"/>
<dbReference type="InParanoid" id="G8YN77"/>
<feature type="region of interest" description="Disordered" evidence="3">
    <location>
        <begin position="124"/>
        <end position="162"/>
    </location>
</feature>
<feature type="repeat" description="Pumilio" evidence="2">
    <location>
        <begin position="492"/>
        <end position="530"/>
    </location>
</feature>
<dbReference type="InterPro" id="IPR033133">
    <property type="entry name" value="PUM-HD"/>
</dbReference>
<feature type="repeat" description="Pumilio" evidence="2">
    <location>
        <begin position="582"/>
        <end position="618"/>
    </location>
</feature>
<dbReference type="InterPro" id="IPR011989">
    <property type="entry name" value="ARM-like"/>
</dbReference>
<evidence type="ECO:0000313" key="6">
    <source>
        <dbReference type="Proteomes" id="UP000005222"/>
    </source>
</evidence>
<dbReference type="Proteomes" id="UP000005222">
    <property type="component" value="Chromosome E"/>
</dbReference>
<dbReference type="STRING" id="559304.G8YN77"/>
<dbReference type="GO" id="GO:0010629">
    <property type="term" value="P:negative regulation of gene expression"/>
    <property type="evidence" value="ECO:0007669"/>
    <property type="project" value="UniProtKB-ARBA"/>
</dbReference>
<dbReference type="PANTHER" id="PTHR12537">
    <property type="entry name" value="RNA BINDING PROTEIN PUMILIO-RELATED"/>
    <property type="match status" value="1"/>
</dbReference>